<evidence type="ECO:0000256" key="1">
    <source>
        <dbReference type="SAM" id="MobiDB-lite"/>
    </source>
</evidence>
<evidence type="ECO:0000313" key="3">
    <source>
        <dbReference type="EMBL" id="KAK7955808.1"/>
    </source>
</evidence>
<accession>A0ABR1QGD4</accession>
<dbReference type="PANTHER" id="PTHR35394:SF5">
    <property type="entry name" value="DUF3176 DOMAIN-CONTAINING PROTEIN"/>
    <property type="match status" value="1"/>
</dbReference>
<keyword evidence="2" id="KW-0472">Membrane</keyword>
<feature type="region of interest" description="Disordered" evidence="1">
    <location>
        <begin position="1"/>
        <end position="22"/>
    </location>
</feature>
<dbReference type="InterPro" id="IPR021514">
    <property type="entry name" value="DUF3176"/>
</dbReference>
<keyword evidence="2" id="KW-1133">Transmembrane helix</keyword>
<evidence type="ECO:0000313" key="4">
    <source>
        <dbReference type="Proteomes" id="UP001391051"/>
    </source>
</evidence>
<dbReference type="Pfam" id="PF11374">
    <property type="entry name" value="DUF3176"/>
    <property type="match status" value="1"/>
</dbReference>
<reference evidence="3 4" key="1">
    <citation type="submission" date="2023-01" db="EMBL/GenBank/DDBJ databases">
        <title>Analysis of 21 Apiospora genomes using comparative genomics revels a genus with tremendous synthesis potential of carbohydrate active enzymes and secondary metabolites.</title>
        <authorList>
            <person name="Sorensen T."/>
        </authorList>
    </citation>
    <scope>NUCLEOTIDE SEQUENCE [LARGE SCALE GENOMIC DNA]</scope>
    <source>
        <strain evidence="3 4">CBS 24483</strain>
    </source>
</reference>
<proteinExistence type="predicted"/>
<gene>
    <name evidence="3" type="ORF">PG986_005030</name>
</gene>
<dbReference type="Proteomes" id="UP001391051">
    <property type="component" value="Unassembled WGS sequence"/>
</dbReference>
<comment type="caution">
    <text evidence="3">The sequence shown here is derived from an EMBL/GenBank/DDBJ whole genome shotgun (WGS) entry which is preliminary data.</text>
</comment>
<organism evidence="3 4">
    <name type="scientific">Apiospora aurea</name>
    <dbReference type="NCBI Taxonomy" id="335848"/>
    <lineage>
        <taxon>Eukaryota</taxon>
        <taxon>Fungi</taxon>
        <taxon>Dikarya</taxon>
        <taxon>Ascomycota</taxon>
        <taxon>Pezizomycotina</taxon>
        <taxon>Sordariomycetes</taxon>
        <taxon>Xylariomycetidae</taxon>
        <taxon>Amphisphaeriales</taxon>
        <taxon>Apiosporaceae</taxon>
        <taxon>Apiospora</taxon>
    </lineage>
</organism>
<feature type="compositionally biased region" description="Basic and acidic residues" evidence="1">
    <location>
        <begin position="1"/>
        <end position="12"/>
    </location>
</feature>
<feature type="transmembrane region" description="Helical" evidence="2">
    <location>
        <begin position="606"/>
        <end position="628"/>
    </location>
</feature>
<feature type="region of interest" description="Disordered" evidence="1">
    <location>
        <begin position="48"/>
        <end position="71"/>
    </location>
</feature>
<protein>
    <submittedName>
        <fullName evidence="3">Uncharacterized protein</fullName>
    </submittedName>
</protein>
<dbReference type="RefSeq" id="XP_066701114.1">
    <property type="nucleotide sequence ID" value="XM_066841252.1"/>
</dbReference>
<feature type="transmembrane region" description="Helical" evidence="2">
    <location>
        <begin position="81"/>
        <end position="103"/>
    </location>
</feature>
<dbReference type="PANTHER" id="PTHR35394">
    <property type="entry name" value="DUF3176 DOMAIN-CONTAINING PROTEIN"/>
    <property type="match status" value="1"/>
</dbReference>
<name>A0ABR1QGD4_9PEZI</name>
<feature type="transmembrane region" description="Helical" evidence="2">
    <location>
        <begin position="123"/>
        <end position="143"/>
    </location>
</feature>
<dbReference type="EMBL" id="JAQQWE010000004">
    <property type="protein sequence ID" value="KAK7955808.1"/>
    <property type="molecule type" value="Genomic_DNA"/>
</dbReference>
<sequence length="713" mass="77897">MGTSDEHADEHAAPAPAFHRYNTLDSDYPTTPTSATKPHFHFAPTDTGFSSSSTQYRPIHHGGHQDAQNQLPPRRHPVIRYWLWEIVSLVVSLVLIATIIGILCHYEGHKVPRWPFSINLNTLVALLATILRTTMLVATAEVISQAKWDWFRQPRPLSHLNDFESASRSVTGSFKLLFVAPQASLAIVAAMVTISSLAIGPFTQQAIKTVACPQILDGANASIPIAHSMPGRAKYFRIGAGQWEVDVDMKGAMIQAIANPSSNDSKIVASCETGNCTFPSSGDDITHSSVAMCSTCFDTTPFIKETVNTTLADDNAPANYTLPNGQWVSQSNEGYYLNTRADWNLSWASSAFTDEYRSVAQDSLLNLTVLSFTDAPCTKDSGKLECPHNAKAGIGWKDQVTDYIATTCAFYPCMQNYHAKLTRGVLEERVVSSVPATKNWVEAGLPAGDTFSPYVNHTALKTPCSIDGATYDLHTNWTKIPHVPGRSFVGIDVGGTNYTAPNECLYKVEAIYGMAMKAFMEKLLAGTCSYDRRQGDQLWCGDLWWIAPLYARGHATSASVEGQFRAYATAITHKFRAVGGSNADAGAAETVQGSVVRTTVCTNFDWRWLLLPIALVTATGTMLFLMILRNYNDDCQPVWKSSLFPLLFHGFHASQPAAVSGPRAPMSLDEMRGKAAVKLAKFRMGHEAGFVDVGEASGSRAGDIDMDILLRNR</sequence>
<evidence type="ECO:0000256" key="2">
    <source>
        <dbReference type="SAM" id="Phobius"/>
    </source>
</evidence>
<keyword evidence="2" id="KW-0812">Transmembrane</keyword>
<feature type="transmembrane region" description="Helical" evidence="2">
    <location>
        <begin position="176"/>
        <end position="199"/>
    </location>
</feature>
<dbReference type="GeneID" id="92074314"/>
<keyword evidence="4" id="KW-1185">Reference proteome</keyword>